<feature type="signal peptide" evidence="2">
    <location>
        <begin position="1"/>
        <end position="22"/>
    </location>
</feature>
<dbReference type="Gene3D" id="3.40.190.10">
    <property type="entry name" value="Periplasmic binding protein-like II"/>
    <property type="match status" value="2"/>
</dbReference>
<name>A0A9D2M0B1_9FIRM</name>
<dbReference type="Proteomes" id="UP000824214">
    <property type="component" value="Unassembled WGS sequence"/>
</dbReference>
<dbReference type="PANTHER" id="PTHR43649">
    <property type="entry name" value="ARABINOSE-BINDING PROTEIN-RELATED"/>
    <property type="match status" value="1"/>
</dbReference>
<feature type="domain" description="DUF3502" evidence="3">
    <location>
        <begin position="455"/>
        <end position="522"/>
    </location>
</feature>
<keyword evidence="2" id="KW-0732">Signal</keyword>
<protein>
    <submittedName>
        <fullName evidence="4">ABC transporter substrate-binding protein</fullName>
    </submittedName>
</protein>
<dbReference type="PROSITE" id="PS51257">
    <property type="entry name" value="PROKAR_LIPOPROTEIN"/>
    <property type="match status" value="1"/>
</dbReference>
<feature type="region of interest" description="Disordered" evidence="1">
    <location>
        <begin position="520"/>
        <end position="542"/>
    </location>
</feature>
<proteinExistence type="predicted"/>
<reference evidence="4" key="2">
    <citation type="submission" date="2021-04" db="EMBL/GenBank/DDBJ databases">
        <authorList>
            <person name="Gilroy R."/>
        </authorList>
    </citation>
    <scope>NUCLEOTIDE SEQUENCE</scope>
    <source>
        <strain evidence="4">ChiBcolR8-3208</strain>
    </source>
</reference>
<dbReference type="Pfam" id="PF12010">
    <property type="entry name" value="DUF3502"/>
    <property type="match status" value="1"/>
</dbReference>
<gene>
    <name evidence="4" type="ORF">H9942_11180</name>
</gene>
<organism evidence="4 5">
    <name type="scientific">Candidatus Acutalibacter ornithocaccae</name>
    <dbReference type="NCBI Taxonomy" id="2838416"/>
    <lineage>
        <taxon>Bacteria</taxon>
        <taxon>Bacillati</taxon>
        <taxon>Bacillota</taxon>
        <taxon>Clostridia</taxon>
        <taxon>Eubacteriales</taxon>
        <taxon>Acutalibacteraceae</taxon>
        <taxon>Acutalibacter</taxon>
    </lineage>
</organism>
<dbReference type="SUPFAM" id="SSF53850">
    <property type="entry name" value="Periplasmic binding protein-like II"/>
    <property type="match status" value="1"/>
</dbReference>
<evidence type="ECO:0000256" key="1">
    <source>
        <dbReference type="SAM" id="MobiDB-lite"/>
    </source>
</evidence>
<evidence type="ECO:0000313" key="4">
    <source>
        <dbReference type="EMBL" id="HJB38607.1"/>
    </source>
</evidence>
<evidence type="ECO:0000313" key="5">
    <source>
        <dbReference type="Proteomes" id="UP000824214"/>
    </source>
</evidence>
<dbReference type="AlphaFoldDB" id="A0A9D2M0B1"/>
<accession>A0A9D2M0B1</accession>
<sequence>MTKLWRRAAAILMAGLLTVGMAACSGGGNNSSTAENGGTSSSAEGGGTAEGDSVDMGDYQPVGSTDTSEVTKLVVWNTGSAETEDCNEVAAAVSDITRDLIGVEVELVRGQDNDQINLALSSGEVIDLLNYNNLSGQLSTCVRNSWALALDDLVQIWGQGALEVINPTDLEANYFSGVLYSLPDQKDTSRNSGFSMRKDIVDELGITVPEVGTWDDMHDILVQVHEAYPDMYPVVSTWAGGGYQETLPIDPLDDSLGVLENIIESDSTEVVSLHATDSYREYCERMYQWNKEGLIMPDITTSTENNLLAGNGFAMIENWKPGKEYENYKSTGKEVVFMKLHEDNIKYTGCANGNSFIIPWSSENPEKAMMLWDLMYTNPEVSNLFINGIQGKHWDYTDDTETFISTPDGVDPNTSGYSSVDWSWPNQRITPVWEGNEADLWEQLEEFNTTGVVSPAMGFSWDSSSVQNQVTSVNNVISEYNAALRWGTMDPSNIDQLNADLEAAGINEIVAEKQRQLDEFLASKGDSAEDSDASEVSSEAAE</sequence>
<reference evidence="4" key="1">
    <citation type="journal article" date="2021" name="PeerJ">
        <title>Extensive microbial diversity within the chicken gut microbiome revealed by metagenomics and culture.</title>
        <authorList>
            <person name="Gilroy R."/>
            <person name="Ravi A."/>
            <person name="Getino M."/>
            <person name="Pursley I."/>
            <person name="Horton D.L."/>
            <person name="Alikhan N.F."/>
            <person name="Baker D."/>
            <person name="Gharbi K."/>
            <person name="Hall N."/>
            <person name="Watson M."/>
            <person name="Adriaenssens E.M."/>
            <person name="Foster-Nyarko E."/>
            <person name="Jarju S."/>
            <person name="Secka A."/>
            <person name="Antonio M."/>
            <person name="Oren A."/>
            <person name="Chaudhuri R.R."/>
            <person name="La Ragione R."/>
            <person name="Hildebrand F."/>
            <person name="Pallen M.J."/>
        </authorList>
    </citation>
    <scope>NUCLEOTIDE SEQUENCE</scope>
    <source>
        <strain evidence="4">ChiBcolR8-3208</strain>
    </source>
</reference>
<feature type="chain" id="PRO_5038781605" evidence="2">
    <location>
        <begin position="23"/>
        <end position="542"/>
    </location>
</feature>
<comment type="caution">
    <text evidence="4">The sequence shown here is derived from an EMBL/GenBank/DDBJ whole genome shotgun (WGS) entry which is preliminary data.</text>
</comment>
<evidence type="ECO:0000256" key="2">
    <source>
        <dbReference type="SAM" id="SignalP"/>
    </source>
</evidence>
<dbReference type="InterPro" id="IPR022627">
    <property type="entry name" value="DUF3502"/>
</dbReference>
<dbReference type="InterPro" id="IPR050490">
    <property type="entry name" value="Bact_solute-bd_prot1"/>
</dbReference>
<feature type="region of interest" description="Disordered" evidence="1">
    <location>
        <begin position="29"/>
        <end position="65"/>
    </location>
</feature>
<dbReference type="PANTHER" id="PTHR43649:SF17">
    <property type="entry name" value="ABC TRANSPORTER SOLUTE BINDING PROTEIN-SUGAR TRANSPORT"/>
    <property type="match status" value="1"/>
</dbReference>
<evidence type="ECO:0000259" key="3">
    <source>
        <dbReference type="Pfam" id="PF12010"/>
    </source>
</evidence>
<dbReference type="EMBL" id="DWXZ01000239">
    <property type="protein sequence ID" value="HJB38607.1"/>
    <property type="molecule type" value="Genomic_DNA"/>
</dbReference>